<evidence type="ECO:0000313" key="2">
    <source>
        <dbReference type="EMBL" id="EXV05704.1"/>
    </source>
</evidence>
<dbReference type="Gene3D" id="2.60.120.700">
    <property type="entry name" value="Peptidase G1"/>
    <property type="match status" value="1"/>
</dbReference>
<dbReference type="InterPro" id="IPR000250">
    <property type="entry name" value="Peptidase_G1"/>
</dbReference>
<dbReference type="eggNOG" id="ENOG502RJF6">
    <property type="taxonomic scope" value="Eukaryota"/>
</dbReference>
<protein>
    <submittedName>
        <fullName evidence="2">Peptidase G1 family protein</fullName>
    </submittedName>
</protein>
<dbReference type="InterPro" id="IPR013320">
    <property type="entry name" value="ConA-like_dom_sf"/>
</dbReference>
<organism evidence="2 3">
    <name type="scientific">Metarhizium robertsii</name>
    <dbReference type="NCBI Taxonomy" id="568076"/>
    <lineage>
        <taxon>Eukaryota</taxon>
        <taxon>Fungi</taxon>
        <taxon>Dikarya</taxon>
        <taxon>Ascomycota</taxon>
        <taxon>Pezizomycotina</taxon>
        <taxon>Sordariomycetes</taxon>
        <taxon>Hypocreomycetidae</taxon>
        <taxon>Hypocreales</taxon>
        <taxon>Clavicipitaceae</taxon>
        <taxon>Metarhizium</taxon>
    </lineage>
</organism>
<dbReference type="InterPro" id="IPR038656">
    <property type="entry name" value="Peptidase_G1_sf"/>
</dbReference>
<dbReference type="PRINTS" id="PR00977">
    <property type="entry name" value="SCYTLDPTASE"/>
</dbReference>
<name>A0A0A1V660_9HYPO</name>
<dbReference type="Proteomes" id="UP000030151">
    <property type="component" value="Unassembled WGS sequence"/>
</dbReference>
<dbReference type="SUPFAM" id="SSF49899">
    <property type="entry name" value="Concanavalin A-like lectins/glucanases"/>
    <property type="match status" value="1"/>
</dbReference>
<evidence type="ECO:0000256" key="1">
    <source>
        <dbReference type="PIRSR" id="PIRSR600250-50"/>
    </source>
</evidence>
<dbReference type="EMBL" id="JELW01000001">
    <property type="protein sequence ID" value="EXV05704.1"/>
    <property type="molecule type" value="Genomic_DNA"/>
</dbReference>
<dbReference type="Pfam" id="PF01828">
    <property type="entry name" value="Peptidase_A4"/>
    <property type="match status" value="1"/>
</dbReference>
<evidence type="ECO:0000313" key="3">
    <source>
        <dbReference type="Proteomes" id="UP000030151"/>
    </source>
</evidence>
<dbReference type="CDD" id="cd13426">
    <property type="entry name" value="Peptidase_G1"/>
    <property type="match status" value="1"/>
</dbReference>
<dbReference type="OrthoDB" id="4936578at2759"/>
<reference evidence="2 3" key="1">
    <citation type="submission" date="2014-02" db="EMBL/GenBank/DDBJ databases">
        <title>The genome sequence of the entomopathogenic fungus Metarhizium robertsii ARSEF 2575.</title>
        <authorList>
            <person name="Giuliano Garisto Donzelli B."/>
            <person name="Roe B.A."/>
            <person name="Macmil S.L."/>
            <person name="Krasnoff S.B."/>
            <person name="Gibson D.M."/>
        </authorList>
    </citation>
    <scope>NUCLEOTIDE SEQUENCE [LARGE SCALE GENOMIC DNA]</scope>
    <source>
        <strain evidence="2 3">ARSEF 2575</strain>
    </source>
</reference>
<gene>
    <name evidence="2" type="ORF">X797_000421</name>
</gene>
<dbReference type="AlphaFoldDB" id="A0A0A1V660"/>
<dbReference type="GO" id="GO:0070007">
    <property type="term" value="F:glutamic-type endopeptidase activity"/>
    <property type="evidence" value="ECO:0007669"/>
    <property type="project" value="InterPro"/>
</dbReference>
<feature type="active site" description="Proton acceptor" evidence="1">
    <location>
        <position position="162"/>
    </location>
</feature>
<accession>A0A0A1V660</accession>
<sequence length="223" mass="24139">MKFRLVYLAAAASSTVPAAQSHLATRQKSSSNWAGAVHTTPSSVSFVTGTVTLPEYKRDPGLGASFWVGIDGATCRDAILQTGVDYLNDSVYPWYEWYPADARLYAQPLSAQPGDRIRMSVNATSATSGVATLENLTTGEEARGEMKNQKRLCLRDANWIVELLPTKGLIDFGVVRFEAVEWHGGEGSKGASAARVYDIEKAGRKSTKCSAGKDVVCEFSQHL</sequence>
<proteinExistence type="predicted"/>
<dbReference type="HOGENOM" id="CLU_066466_1_0_1"/>
<dbReference type="PANTHER" id="PTHR37536:SF1">
    <property type="entry name" value="ASPERGILLOPEPSIN, PUTAITVE (AFU_ORTHOLOGUE AFUA_7G01200)"/>
    <property type="match status" value="1"/>
</dbReference>
<comment type="caution">
    <text evidence="2">The sequence shown here is derived from an EMBL/GenBank/DDBJ whole genome shotgun (WGS) entry which is preliminary data.</text>
</comment>
<dbReference type="GO" id="GO:0006508">
    <property type="term" value="P:proteolysis"/>
    <property type="evidence" value="ECO:0007669"/>
    <property type="project" value="InterPro"/>
</dbReference>
<dbReference type="PANTHER" id="PTHR37536">
    <property type="entry name" value="PUTATIVE (AFU_ORTHOLOGUE AFUA_3G02970)-RELATED"/>
    <property type="match status" value="1"/>
</dbReference>